<dbReference type="GO" id="GO:0030246">
    <property type="term" value="F:carbohydrate binding"/>
    <property type="evidence" value="ECO:0007669"/>
    <property type="project" value="InterPro"/>
</dbReference>
<evidence type="ECO:0000256" key="2">
    <source>
        <dbReference type="ARBA" id="ARBA00011245"/>
    </source>
</evidence>
<dbReference type="PANTHER" id="PTHR35803">
    <property type="entry name" value="GLUCAN 1,4-ALPHA-GLUCOSIDASE SUSB-RELATED"/>
    <property type="match status" value="1"/>
</dbReference>
<dbReference type="EMBL" id="FNGS01000006">
    <property type="protein sequence ID" value="SDM37543.1"/>
    <property type="molecule type" value="Genomic_DNA"/>
</dbReference>
<dbReference type="InterPro" id="IPR017853">
    <property type="entry name" value="GH"/>
</dbReference>
<evidence type="ECO:0000259" key="5">
    <source>
        <dbReference type="Pfam" id="PF10566"/>
    </source>
</evidence>
<dbReference type="Pfam" id="PF14509">
    <property type="entry name" value="GH97_C"/>
    <property type="match status" value="1"/>
</dbReference>
<dbReference type="InterPro" id="IPR029483">
    <property type="entry name" value="GH97_C"/>
</dbReference>
<proteinExistence type="predicted"/>
<dbReference type="Proteomes" id="UP000198901">
    <property type="component" value="Unassembled WGS sequence"/>
</dbReference>
<evidence type="ECO:0000259" key="6">
    <source>
        <dbReference type="Pfam" id="PF14508"/>
    </source>
</evidence>
<dbReference type="Pfam" id="PF10566">
    <property type="entry name" value="Glyco_hydro_97"/>
    <property type="match status" value="1"/>
</dbReference>
<keyword evidence="3" id="KW-0106">Calcium</keyword>
<gene>
    <name evidence="8" type="ORF">SAMN04488090_3253</name>
</gene>
<dbReference type="Pfam" id="PF14508">
    <property type="entry name" value="GH97_N"/>
    <property type="match status" value="1"/>
</dbReference>
<dbReference type="InterPro" id="IPR014718">
    <property type="entry name" value="GH-type_carb-bd"/>
</dbReference>
<dbReference type="STRING" id="563176.SAMN04488090_3253"/>
<evidence type="ECO:0000256" key="3">
    <source>
        <dbReference type="ARBA" id="ARBA00022837"/>
    </source>
</evidence>
<evidence type="ECO:0000313" key="9">
    <source>
        <dbReference type="Proteomes" id="UP000198901"/>
    </source>
</evidence>
<dbReference type="InterPro" id="IPR019563">
    <property type="entry name" value="GH97_catalytic"/>
</dbReference>
<feature type="domain" description="Glycosyl-hydrolase 97 catalytic" evidence="5">
    <location>
        <begin position="262"/>
        <end position="407"/>
    </location>
</feature>
<dbReference type="InterPro" id="IPR029486">
    <property type="entry name" value="GH97_N"/>
</dbReference>
<dbReference type="SUPFAM" id="SSF51445">
    <property type="entry name" value="(Trans)glycosidases"/>
    <property type="match status" value="1"/>
</dbReference>
<name>A0A1G9SQ04_9BACT</name>
<dbReference type="InterPro" id="IPR052720">
    <property type="entry name" value="Glycosyl_hydrolase_97"/>
</dbReference>
<dbReference type="Gene3D" id="2.70.98.10">
    <property type="match status" value="1"/>
</dbReference>
<keyword evidence="4" id="KW-0732">Signal</keyword>
<feature type="domain" description="Glycosyl-hydrolase 97 N-terminal" evidence="6">
    <location>
        <begin position="20"/>
        <end position="248"/>
    </location>
</feature>
<evidence type="ECO:0000313" key="8">
    <source>
        <dbReference type="EMBL" id="SDM37543.1"/>
    </source>
</evidence>
<feature type="domain" description="Glycosyl-hydrolase 97 C-terminal oligomerisation" evidence="7">
    <location>
        <begin position="499"/>
        <end position="590"/>
    </location>
</feature>
<dbReference type="OrthoDB" id="57532at2"/>
<comment type="subunit">
    <text evidence="2">Monomer.</text>
</comment>
<feature type="signal peptide" evidence="4">
    <location>
        <begin position="1"/>
        <end position="16"/>
    </location>
</feature>
<dbReference type="InterPro" id="IPR013785">
    <property type="entry name" value="Aldolase_TIM"/>
</dbReference>
<dbReference type="AlphaFoldDB" id="A0A1G9SQ04"/>
<keyword evidence="9" id="KW-1185">Reference proteome</keyword>
<dbReference type="RefSeq" id="WP_093204490.1">
    <property type="nucleotide sequence ID" value="NZ_FNGS01000006.1"/>
</dbReference>
<evidence type="ECO:0000259" key="7">
    <source>
        <dbReference type="Pfam" id="PF14509"/>
    </source>
</evidence>
<reference evidence="8 9" key="1">
    <citation type="submission" date="2016-10" db="EMBL/GenBank/DDBJ databases">
        <authorList>
            <person name="de Groot N.N."/>
        </authorList>
    </citation>
    <scope>NUCLEOTIDE SEQUENCE [LARGE SCALE GENOMIC DNA]</scope>
    <source>
        <strain evidence="8 9">DSM 21668</strain>
    </source>
</reference>
<sequence>MKRYALLLLLAFPAGAQQPVLSPDGQTKWEIRPDAANSLQYRVSMGGEPVLDWSPLGIRYGQTALGQSATFRKETRQEKDESFDWRLGENDRVVNRYREAVLSYRSGTTDFQVEVRVYDGAVAFRYRLPVASARIQDELTGFRPAQTATLYQYNEETVFTPVPLAELTRTSDFPTTLTSGKFFLSVGEAGNETFTKAVLVKKEAGLGISFGKDSVTAGDITPWRTIAIAPSAVALTRFSDLSLRLTRPGAVPAWVKPGKLIRSSLTTQAGLDCIDFARKHHFQYIMYDAGWYGPEFKPSSDPTRPIPALDLAKVIAYGKEKGIGVILYVNRIALRARLDELLPLYRSWGVAGLKFGFVDGLSQEGLSWLSGAMKKVYDHGFVLNIHDNYKPTGLSHTWPNLLSQEGIRGNENNPDAFHNTVLPFTRFLAGAADYTFCYPNSNRFFNQGLSTLKLQVSKGQQLALSVIYFSPLQSIFWYGNPNDYTEEQEIEFFAAVPTVWNESRCLSGEIGHHITTARRSGRDWYMGTVTGLNDHRETLTLSFLEDEAEYDLVTYEDAPDAGIRKTVRTARKGDSLSIELKAKTGKAFIFRKR</sequence>
<organism evidence="8 9">
    <name type="scientific">Siphonobacter aquaeclarae</name>
    <dbReference type="NCBI Taxonomy" id="563176"/>
    <lineage>
        <taxon>Bacteria</taxon>
        <taxon>Pseudomonadati</taxon>
        <taxon>Bacteroidota</taxon>
        <taxon>Cytophagia</taxon>
        <taxon>Cytophagales</taxon>
        <taxon>Cytophagaceae</taxon>
        <taxon>Siphonobacter</taxon>
    </lineage>
</organism>
<protein>
    <submittedName>
        <fullName evidence="8">Alpha-glucosidase</fullName>
    </submittedName>
</protein>
<comment type="cofactor">
    <cofactor evidence="1">
        <name>Ca(2+)</name>
        <dbReference type="ChEBI" id="CHEBI:29108"/>
    </cofactor>
</comment>
<dbReference type="PANTHER" id="PTHR35803:SF3">
    <property type="entry name" value="ALPHA-GLUCOSIDASE"/>
    <property type="match status" value="1"/>
</dbReference>
<feature type="chain" id="PRO_5011563686" evidence="4">
    <location>
        <begin position="17"/>
        <end position="593"/>
    </location>
</feature>
<evidence type="ECO:0000256" key="1">
    <source>
        <dbReference type="ARBA" id="ARBA00001913"/>
    </source>
</evidence>
<dbReference type="Gene3D" id="3.20.20.70">
    <property type="entry name" value="Aldolase class I"/>
    <property type="match status" value="1"/>
</dbReference>
<accession>A0A1G9SQ04</accession>
<evidence type="ECO:0000256" key="4">
    <source>
        <dbReference type="SAM" id="SignalP"/>
    </source>
</evidence>